<organism evidence="1 4">
    <name type="scientific">Rotaria socialis</name>
    <dbReference type="NCBI Taxonomy" id="392032"/>
    <lineage>
        <taxon>Eukaryota</taxon>
        <taxon>Metazoa</taxon>
        <taxon>Spiralia</taxon>
        <taxon>Gnathifera</taxon>
        <taxon>Rotifera</taxon>
        <taxon>Eurotatoria</taxon>
        <taxon>Bdelloidea</taxon>
        <taxon>Philodinida</taxon>
        <taxon>Philodinidae</taxon>
        <taxon>Rotaria</taxon>
    </lineage>
</organism>
<comment type="caution">
    <text evidence="1">The sequence shown here is derived from an EMBL/GenBank/DDBJ whole genome shotgun (WGS) entry which is preliminary data.</text>
</comment>
<gene>
    <name evidence="2" type="ORF">HFQ381_LOCUS12589</name>
    <name evidence="1" type="ORF">LUA448_LOCUS24115</name>
    <name evidence="3" type="ORF">UJA718_LOCUS22732</name>
</gene>
<dbReference type="EMBL" id="CAJOBO010000764">
    <property type="protein sequence ID" value="CAF4285861.1"/>
    <property type="molecule type" value="Genomic_DNA"/>
</dbReference>
<evidence type="ECO:0000313" key="1">
    <source>
        <dbReference type="EMBL" id="CAF3482570.1"/>
    </source>
</evidence>
<dbReference type="Proteomes" id="UP000663833">
    <property type="component" value="Unassembled WGS sequence"/>
</dbReference>
<dbReference type="Proteomes" id="UP000663851">
    <property type="component" value="Unassembled WGS sequence"/>
</dbReference>
<dbReference type="EMBL" id="CAJNYD010003164">
    <property type="protein sequence ID" value="CAF3482570.1"/>
    <property type="molecule type" value="Genomic_DNA"/>
</dbReference>
<evidence type="ECO:0000313" key="2">
    <source>
        <dbReference type="EMBL" id="CAF4285861.1"/>
    </source>
</evidence>
<accession>A0A818G3C7</accession>
<protein>
    <submittedName>
        <fullName evidence="1">Uncharacterized protein</fullName>
    </submittedName>
</protein>
<name>A0A818G3C7_9BILA</name>
<evidence type="ECO:0000313" key="4">
    <source>
        <dbReference type="Proteomes" id="UP000663833"/>
    </source>
</evidence>
<dbReference type="Proteomes" id="UP000663873">
    <property type="component" value="Unassembled WGS sequence"/>
</dbReference>
<dbReference type="EMBL" id="CAJOBP010004760">
    <property type="protein sequence ID" value="CAF4450153.1"/>
    <property type="molecule type" value="Genomic_DNA"/>
</dbReference>
<evidence type="ECO:0000313" key="5">
    <source>
        <dbReference type="Proteomes" id="UP000663873"/>
    </source>
</evidence>
<proteinExistence type="predicted"/>
<evidence type="ECO:0000313" key="3">
    <source>
        <dbReference type="EMBL" id="CAF4450153.1"/>
    </source>
</evidence>
<keyword evidence="5" id="KW-1185">Reference proteome</keyword>
<reference evidence="1" key="1">
    <citation type="submission" date="2021-02" db="EMBL/GenBank/DDBJ databases">
        <authorList>
            <person name="Nowell W R."/>
        </authorList>
    </citation>
    <scope>NUCLEOTIDE SEQUENCE</scope>
</reference>
<sequence length="180" mass="21005">MDYIHGLKSFSLIFYNKADAYNNLVVPPLRRMSHLEELTLYHNSNYQSTDNADFTGKQSDFNQTNFHWASNNIKFRLNGGRLKSTLSIGLRIRFCCTIIRLKSANIFHWDIHNKILTYVTHLHTFYFYINIENDINAWSLRLSNNDMQQTFTNRGNKQVACTVDHFVNSKALCQVFSLPG</sequence>
<dbReference type="AlphaFoldDB" id="A0A818G3C7"/>